<comment type="caution">
    <text evidence="1">The sequence shown here is derived from an EMBL/GenBank/DDBJ whole genome shotgun (WGS) entry which is preliminary data.</text>
</comment>
<dbReference type="RefSeq" id="WP_179792960.1">
    <property type="nucleotide sequence ID" value="NZ_BAABHP010000004.1"/>
</dbReference>
<protein>
    <submittedName>
        <fullName evidence="1">Uncharacterized protein</fullName>
    </submittedName>
</protein>
<dbReference type="EMBL" id="JACCBN010000001">
    <property type="protein sequence ID" value="NYD35066.1"/>
    <property type="molecule type" value="Genomic_DNA"/>
</dbReference>
<gene>
    <name evidence="1" type="ORF">BJ983_001168</name>
</gene>
<dbReference type="AlphaFoldDB" id="A0A7Y9DT85"/>
<organism evidence="1 2">
    <name type="scientific">Actinomycetospora corticicola</name>
    <dbReference type="NCBI Taxonomy" id="663602"/>
    <lineage>
        <taxon>Bacteria</taxon>
        <taxon>Bacillati</taxon>
        <taxon>Actinomycetota</taxon>
        <taxon>Actinomycetes</taxon>
        <taxon>Pseudonocardiales</taxon>
        <taxon>Pseudonocardiaceae</taxon>
        <taxon>Actinomycetospora</taxon>
    </lineage>
</organism>
<proteinExistence type="predicted"/>
<accession>A0A7Y9DT85</accession>
<reference evidence="1 2" key="1">
    <citation type="submission" date="2020-07" db="EMBL/GenBank/DDBJ databases">
        <title>Sequencing the genomes of 1000 actinobacteria strains.</title>
        <authorList>
            <person name="Klenk H.-P."/>
        </authorList>
    </citation>
    <scope>NUCLEOTIDE SEQUENCE [LARGE SCALE GENOMIC DNA]</scope>
    <source>
        <strain evidence="1 2">DSM 45772</strain>
    </source>
</reference>
<evidence type="ECO:0000313" key="2">
    <source>
        <dbReference type="Proteomes" id="UP000535890"/>
    </source>
</evidence>
<dbReference type="Proteomes" id="UP000535890">
    <property type="component" value="Unassembled WGS sequence"/>
</dbReference>
<evidence type="ECO:0000313" key="1">
    <source>
        <dbReference type="EMBL" id="NYD35066.1"/>
    </source>
</evidence>
<name>A0A7Y9DT85_9PSEU</name>
<sequence length="337" mass="35000">MVLRSVGSLVARRPHVLTIAPATVDPALRLAVEAELGRRRWPVADSPADTDVVLVLGTPGPRLGGVVRAVWAGVPAPRVLTTVPTTGVVRSVLDDAAAALVDPHGRKASLLSPDDSNDALLPGGTGPEAQMADLAFYDRDGLALDALHVALGPVLPHWPAGLVVHATLAGDLITDARAEVLDVPASVGPGSRGRSPLGPDRTRLDILTRVFGLLGADHLAVRARRLRDQDPAPGDLTAFGRRLRRNRPLRWAVRGVPLVGGPVEERTLEQRVANLAGGLGGSLAPPVRPTAEKAVGALVGLELGAARLALAAMDPDTTLGAGPVAAHTPEEVTHQHH</sequence>
<keyword evidence="2" id="KW-1185">Reference proteome</keyword>